<feature type="compositionally biased region" description="Acidic residues" evidence="1">
    <location>
        <begin position="152"/>
        <end position="173"/>
    </location>
</feature>
<evidence type="ECO:0000313" key="2">
    <source>
        <dbReference type="EMBL" id="NKI31485.1"/>
    </source>
</evidence>
<reference evidence="2 3" key="1">
    <citation type="submission" date="2020-04" db="EMBL/GenBank/DDBJ databases">
        <authorList>
            <person name="Yoon J."/>
        </authorList>
    </citation>
    <scope>NUCLEOTIDE SEQUENCE [LARGE SCALE GENOMIC DNA]</scope>
    <source>
        <strain evidence="2 3">DJ-13</strain>
    </source>
</reference>
<dbReference type="InterPro" id="IPR025366">
    <property type="entry name" value="DUF4270"/>
</dbReference>
<proteinExistence type="predicted"/>
<protein>
    <submittedName>
        <fullName evidence="2">DUF4270 domain-containing protein</fullName>
    </submittedName>
</protein>
<dbReference type="EMBL" id="JAAWWL010000001">
    <property type="protein sequence ID" value="NKI31485.1"/>
    <property type="molecule type" value="Genomic_DNA"/>
</dbReference>
<keyword evidence="3" id="KW-1185">Reference proteome</keyword>
<dbReference type="RefSeq" id="WP_168551656.1">
    <property type="nucleotide sequence ID" value="NZ_JAAWWL010000001.1"/>
</dbReference>
<dbReference type="PROSITE" id="PS51257">
    <property type="entry name" value="PROKAR_LIPOPROTEIN"/>
    <property type="match status" value="1"/>
</dbReference>
<name>A0ABX1GRD0_9FLAO</name>
<evidence type="ECO:0000313" key="3">
    <source>
        <dbReference type="Proteomes" id="UP000718451"/>
    </source>
</evidence>
<dbReference type="Proteomes" id="UP000718451">
    <property type="component" value="Unassembled WGS sequence"/>
</dbReference>
<sequence length="616" mass="68652">MIFNRKCSIANYFAVFVLLLLVACEEDLNTLGEGVVGGEPFTSDRVDYDVFVTNQRLLAVQTNRLPLYQLGTFNDPIYGRSEAKITSQLRLSTTNPIFGNFSQSTEDAADTDDLDETIDEMETVTEVILYIPYQLASPEFRDKDNDGVPVNDDFDDNDRESDSDGDGVSDGDETAIGSDPLDPAVTGEEDDFEPNRFPQTFAIDSIFASDPLKPLGEIPFNVRVDESTFFLADLDPNSNFTEAQEYFSNSDLTTEFSGQRLDIEMENQVVITNQEFFELTEDDLDTEENEFNIERQNPGIRIPLNVAFFQENILNKEGSSELLTQSNFNSFLRGLHFSIDALGEDLLLLLDLTQATITINYTFLDVPSTSDTDGDDATEPEIVESSYVLNLVQLNNGLVFGNAVNTILNPNFPNNLDYTSSNAERIYLKGGPGSVAEIRLFDMEDGQSIIDEIRANNWIINEANLEFYVDRETLDMAQVAYEPPRLYLFNAETNAPIFNANTESNSAETPLGAFLNYDGILERDGDSGIKYTVRLTEYLNDIIVRDSANVPLKLAVSSDIRVVAVQESLAEGSDTNPEIPIMSTINPFGTVLFGGNVGPENEDRKLKLRLFYTEAN</sequence>
<organism evidence="2 3">
    <name type="scientific">Croceivirga thetidis</name>
    <dbReference type="NCBI Taxonomy" id="2721623"/>
    <lineage>
        <taxon>Bacteria</taxon>
        <taxon>Pseudomonadati</taxon>
        <taxon>Bacteroidota</taxon>
        <taxon>Flavobacteriia</taxon>
        <taxon>Flavobacteriales</taxon>
        <taxon>Flavobacteriaceae</taxon>
        <taxon>Croceivirga</taxon>
    </lineage>
</organism>
<dbReference type="Pfam" id="PF14092">
    <property type="entry name" value="DUF4270"/>
    <property type="match status" value="1"/>
</dbReference>
<accession>A0ABX1GRD0</accession>
<gene>
    <name evidence="2" type="ORF">HCU67_05975</name>
</gene>
<comment type="caution">
    <text evidence="2">The sequence shown here is derived from an EMBL/GenBank/DDBJ whole genome shotgun (WGS) entry which is preliminary data.</text>
</comment>
<evidence type="ECO:0000256" key="1">
    <source>
        <dbReference type="SAM" id="MobiDB-lite"/>
    </source>
</evidence>
<feature type="region of interest" description="Disordered" evidence="1">
    <location>
        <begin position="140"/>
        <end position="196"/>
    </location>
</feature>